<dbReference type="GO" id="GO:0009055">
    <property type="term" value="F:electron transfer activity"/>
    <property type="evidence" value="ECO:0007669"/>
    <property type="project" value="InterPro"/>
</dbReference>
<keyword evidence="10" id="KW-0408">Iron</keyword>
<dbReference type="InterPro" id="IPR052168">
    <property type="entry name" value="Cytochrome_b561_oxidase"/>
</dbReference>
<dbReference type="PANTHER" id="PTHR30529">
    <property type="entry name" value="CYTOCHROME B561"/>
    <property type="match status" value="1"/>
</dbReference>
<feature type="domain" description="Cytochrome b561 bacterial/Ni-hydrogenase" evidence="14">
    <location>
        <begin position="10"/>
        <end position="163"/>
    </location>
</feature>
<dbReference type="GO" id="GO:0005886">
    <property type="term" value="C:plasma membrane"/>
    <property type="evidence" value="ECO:0007669"/>
    <property type="project" value="UniProtKB-SubCell"/>
</dbReference>
<feature type="transmembrane region" description="Helical" evidence="13">
    <location>
        <begin position="101"/>
        <end position="120"/>
    </location>
</feature>
<keyword evidence="3" id="KW-0813">Transport</keyword>
<dbReference type="SUPFAM" id="SSF81342">
    <property type="entry name" value="Transmembrane di-heme cytochromes"/>
    <property type="match status" value="1"/>
</dbReference>
<keyword evidence="5" id="KW-0349">Heme</keyword>
<keyword evidence="8" id="KW-0249">Electron transport</keyword>
<dbReference type="RefSeq" id="WP_197309418.1">
    <property type="nucleotide sequence ID" value="NZ_JADZLT010000036.1"/>
</dbReference>
<evidence type="ECO:0000256" key="11">
    <source>
        <dbReference type="ARBA" id="ARBA00023136"/>
    </source>
</evidence>
<feature type="transmembrane region" description="Helical" evidence="13">
    <location>
        <begin position="16"/>
        <end position="38"/>
    </location>
</feature>
<protein>
    <submittedName>
        <fullName evidence="15">Cytochrome b</fullName>
    </submittedName>
</protein>
<evidence type="ECO:0000256" key="13">
    <source>
        <dbReference type="SAM" id="Phobius"/>
    </source>
</evidence>
<keyword evidence="4" id="KW-1003">Cell membrane</keyword>
<comment type="subcellular location">
    <subcellularLocation>
        <location evidence="2">Cell membrane</location>
        <topology evidence="2">Multi-pass membrane protein</topology>
    </subcellularLocation>
</comment>
<dbReference type="GO" id="GO:0022904">
    <property type="term" value="P:respiratory electron transport chain"/>
    <property type="evidence" value="ECO:0007669"/>
    <property type="project" value="InterPro"/>
</dbReference>
<name>A0A931MW81_9HYPH</name>
<dbReference type="InterPro" id="IPR016174">
    <property type="entry name" value="Di-haem_cyt_TM"/>
</dbReference>
<organism evidence="15 16">
    <name type="scientific">Methylobrevis albus</name>
    <dbReference type="NCBI Taxonomy" id="2793297"/>
    <lineage>
        <taxon>Bacteria</taxon>
        <taxon>Pseudomonadati</taxon>
        <taxon>Pseudomonadota</taxon>
        <taxon>Alphaproteobacteria</taxon>
        <taxon>Hyphomicrobiales</taxon>
        <taxon>Pleomorphomonadaceae</taxon>
        <taxon>Methylobrevis</taxon>
    </lineage>
</organism>
<evidence type="ECO:0000256" key="2">
    <source>
        <dbReference type="ARBA" id="ARBA00004651"/>
    </source>
</evidence>
<evidence type="ECO:0000256" key="1">
    <source>
        <dbReference type="ARBA" id="ARBA00001970"/>
    </source>
</evidence>
<evidence type="ECO:0000256" key="3">
    <source>
        <dbReference type="ARBA" id="ARBA00022448"/>
    </source>
</evidence>
<dbReference type="GO" id="GO:0020037">
    <property type="term" value="F:heme binding"/>
    <property type="evidence" value="ECO:0007669"/>
    <property type="project" value="TreeGrafter"/>
</dbReference>
<feature type="transmembrane region" description="Helical" evidence="13">
    <location>
        <begin position="132"/>
        <end position="152"/>
    </location>
</feature>
<evidence type="ECO:0000256" key="5">
    <source>
        <dbReference type="ARBA" id="ARBA00022617"/>
    </source>
</evidence>
<evidence type="ECO:0000256" key="9">
    <source>
        <dbReference type="ARBA" id="ARBA00022989"/>
    </source>
</evidence>
<keyword evidence="11 13" id="KW-0472">Membrane</keyword>
<evidence type="ECO:0000256" key="10">
    <source>
        <dbReference type="ARBA" id="ARBA00023004"/>
    </source>
</evidence>
<dbReference type="AlphaFoldDB" id="A0A931MW81"/>
<proteinExistence type="inferred from homology"/>
<evidence type="ECO:0000256" key="4">
    <source>
        <dbReference type="ARBA" id="ARBA00022475"/>
    </source>
</evidence>
<evidence type="ECO:0000256" key="12">
    <source>
        <dbReference type="ARBA" id="ARBA00037975"/>
    </source>
</evidence>
<gene>
    <name evidence="15" type="ORF">I5731_00650</name>
</gene>
<dbReference type="GO" id="GO:0046872">
    <property type="term" value="F:metal ion binding"/>
    <property type="evidence" value="ECO:0007669"/>
    <property type="project" value="UniProtKB-KW"/>
</dbReference>
<evidence type="ECO:0000313" key="15">
    <source>
        <dbReference type="EMBL" id="MBH0236318.1"/>
    </source>
</evidence>
<keyword evidence="6 13" id="KW-0812">Transmembrane</keyword>
<sequence>MASKPVRSGYNSAQRVIHWLTVIIVAAQIAFGDSVSAVERAMREGRTPDGFDAGMANAHFWGGISVLTLTVLRLVIRHRDGVPPPLATGLQARLATASHHLFYVLLILMPLTGLVAWYVLPAAGAVHELGKPVLIVLIAVHVAAALWHHFVTRDTTLTRMLRGPR</sequence>
<keyword evidence="9 13" id="KW-1133">Transmembrane helix</keyword>
<comment type="similarity">
    <text evidence="12">Belongs to the cytochrome b561 family.</text>
</comment>
<dbReference type="PANTHER" id="PTHR30529:SF7">
    <property type="entry name" value="CYTOCHROME B561 BACTERIAL_NI-HYDROGENASE DOMAIN-CONTAINING PROTEIN"/>
    <property type="match status" value="1"/>
</dbReference>
<dbReference type="Pfam" id="PF01292">
    <property type="entry name" value="Ni_hydr_CYTB"/>
    <property type="match status" value="1"/>
</dbReference>
<evidence type="ECO:0000313" key="16">
    <source>
        <dbReference type="Proteomes" id="UP000631694"/>
    </source>
</evidence>
<keyword evidence="16" id="KW-1185">Reference proteome</keyword>
<dbReference type="Proteomes" id="UP000631694">
    <property type="component" value="Unassembled WGS sequence"/>
</dbReference>
<keyword evidence="7" id="KW-0479">Metal-binding</keyword>
<evidence type="ECO:0000256" key="8">
    <source>
        <dbReference type="ARBA" id="ARBA00022982"/>
    </source>
</evidence>
<feature type="transmembrane region" description="Helical" evidence="13">
    <location>
        <begin position="58"/>
        <end position="76"/>
    </location>
</feature>
<evidence type="ECO:0000256" key="7">
    <source>
        <dbReference type="ARBA" id="ARBA00022723"/>
    </source>
</evidence>
<evidence type="ECO:0000259" key="14">
    <source>
        <dbReference type="Pfam" id="PF01292"/>
    </source>
</evidence>
<evidence type="ECO:0000256" key="6">
    <source>
        <dbReference type="ARBA" id="ARBA00022692"/>
    </source>
</evidence>
<comment type="cofactor">
    <cofactor evidence="1">
        <name>heme b</name>
        <dbReference type="ChEBI" id="CHEBI:60344"/>
    </cofactor>
</comment>
<dbReference type="EMBL" id="JADZLT010000036">
    <property type="protein sequence ID" value="MBH0236318.1"/>
    <property type="molecule type" value="Genomic_DNA"/>
</dbReference>
<dbReference type="InterPro" id="IPR011577">
    <property type="entry name" value="Cyt_b561_bac/Ni-Hgenase"/>
</dbReference>
<reference evidence="15" key="1">
    <citation type="submission" date="2020-12" db="EMBL/GenBank/DDBJ databases">
        <title>Methylobrevis albus sp. nov., isolated from fresh water lack sediment.</title>
        <authorList>
            <person name="Zou Q."/>
        </authorList>
    </citation>
    <scope>NUCLEOTIDE SEQUENCE</scope>
    <source>
        <strain evidence="15">L22</strain>
    </source>
</reference>
<comment type="caution">
    <text evidence="15">The sequence shown here is derived from an EMBL/GenBank/DDBJ whole genome shotgun (WGS) entry which is preliminary data.</text>
</comment>
<accession>A0A931MW81</accession>